<dbReference type="Proteomes" id="UP000677054">
    <property type="component" value="Unassembled WGS sequence"/>
</dbReference>
<proteinExistence type="predicted"/>
<accession>A0A7R8X963</accession>
<dbReference type="EMBL" id="CAJPEV010000336">
    <property type="protein sequence ID" value="CAG0884162.1"/>
    <property type="molecule type" value="Genomic_DNA"/>
</dbReference>
<dbReference type="AlphaFoldDB" id="A0A7R8X963"/>
<protein>
    <submittedName>
        <fullName evidence="1">Uncharacterized protein</fullName>
    </submittedName>
</protein>
<dbReference type="EMBL" id="LR899853">
    <property type="protein sequence ID" value="CAD7242921.1"/>
    <property type="molecule type" value="Genomic_DNA"/>
</dbReference>
<gene>
    <name evidence="1" type="ORF">DSTB1V02_LOCUS2862</name>
</gene>
<reference evidence="1" key="1">
    <citation type="submission" date="2020-11" db="EMBL/GenBank/DDBJ databases">
        <authorList>
            <person name="Tran Van P."/>
        </authorList>
    </citation>
    <scope>NUCLEOTIDE SEQUENCE</scope>
</reference>
<organism evidence="1">
    <name type="scientific">Darwinula stevensoni</name>
    <dbReference type="NCBI Taxonomy" id="69355"/>
    <lineage>
        <taxon>Eukaryota</taxon>
        <taxon>Metazoa</taxon>
        <taxon>Ecdysozoa</taxon>
        <taxon>Arthropoda</taxon>
        <taxon>Crustacea</taxon>
        <taxon>Oligostraca</taxon>
        <taxon>Ostracoda</taxon>
        <taxon>Podocopa</taxon>
        <taxon>Podocopida</taxon>
        <taxon>Darwinulocopina</taxon>
        <taxon>Darwinuloidea</taxon>
        <taxon>Darwinulidae</taxon>
        <taxon>Darwinula</taxon>
    </lineage>
</organism>
<keyword evidence="2" id="KW-1185">Reference proteome</keyword>
<evidence type="ECO:0000313" key="1">
    <source>
        <dbReference type="EMBL" id="CAD7242921.1"/>
    </source>
</evidence>
<evidence type="ECO:0000313" key="2">
    <source>
        <dbReference type="Proteomes" id="UP000677054"/>
    </source>
</evidence>
<name>A0A7R8X963_9CRUS</name>
<dbReference type="OrthoDB" id="6336300at2759"/>
<sequence length="119" mass="13716">MCESETRGFLASRTKELFGIQLEVTALLLEAERRRLGILQDSLQVPHSESFKAQEEQQRELLQAIGRFQTQYDQLDQEYRGRALGVLRHNTGKVGDRDDPNHEKEILARKALIKTPINE</sequence>